<dbReference type="RefSeq" id="XP_035305040.1">
    <property type="nucleotide sequence ID" value="XM_035449149.1"/>
</dbReference>
<keyword evidence="2" id="KW-1015">Disulfide bond</keyword>
<keyword evidence="5" id="KW-1133">Transmembrane helix</keyword>
<evidence type="ECO:0000256" key="1">
    <source>
        <dbReference type="ARBA" id="ARBA00022729"/>
    </source>
</evidence>
<keyword evidence="7" id="KW-1185">Reference proteome</keyword>
<dbReference type="InterPro" id="IPR050412">
    <property type="entry name" value="Ig-like_Receptors_ImmuneReg"/>
</dbReference>
<evidence type="ECO:0000313" key="7">
    <source>
        <dbReference type="Proteomes" id="UP001108280"/>
    </source>
</evidence>
<reference evidence="8" key="3">
    <citation type="submission" date="2025-08" db="UniProtKB">
        <authorList>
            <consortium name="RefSeq"/>
        </authorList>
    </citation>
    <scope>IDENTIFICATION</scope>
    <source>
        <strain evidence="8">17A/GY</strain>
        <tissue evidence="8">Liver</tissue>
    </source>
</reference>
<evidence type="ECO:0000256" key="5">
    <source>
        <dbReference type="SAM" id="Phobius"/>
    </source>
</evidence>
<dbReference type="GO" id="GO:0005886">
    <property type="term" value="C:plasma membrane"/>
    <property type="evidence" value="ECO:0007669"/>
    <property type="project" value="TreeGrafter"/>
</dbReference>
<dbReference type="PANTHER" id="PTHR11738:SF180">
    <property type="entry name" value="V-SET AND TRANSMEMBRANE DOMAIN-CONTAINING PROTEIN 1"/>
    <property type="match status" value="1"/>
</dbReference>
<dbReference type="Proteomes" id="UP001108280">
    <property type="component" value="Chromosome 9"/>
</dbReference>
<dbReference type="PANTHER" id="PTHR11738">
    <property type="entry name" value="MHC CLASS I NK CELL RECEPTOR"/>
    <property type="match status" value="1"/>
</dbReference>
<gene>
    <name evidence="8" type="primary">Vstm1</name>
</gene>
<evidence type="ECO:0000259" key="6">
    <source>
        <dbReference type="PROSITE" id="PS50835"/>
    </source>
</evidence>
<keyword evidence="5" id="KW-0472">Membrane</keyword>
<organism evidence="7 8">
    <name type="scientific">Cricetulus griseus</name>
    <name type="common">Chinese hamster</name>
    <name type="synonym">Cricetulus barabensis griseus</name>
    <dbReference type="NCBI Taxonomy" id="10029"/>
    <lineage>
        <taxon>Eukaryota</taxon>
        <taxon>Metazoa</taxon>
        <taxon>Chordata</taxon>
        <taxon>Craniata</taxon>
        <taxon>Vertebrata</taxon>
        <taxon>Euteleostomi</taxon>
        <taxon>Mammalia</taxon>
        <taxon>Eutheria</taxon>
        <taxon>Euarchontoglires</taxon>
        <taxon>Glires</taxon>
        <taxon>Rodentia</taxon>
        <taxon>Myomorpha</taxon>
        <taxon>Muroidea</taxon>
        <taxon>Cricetidae</taxon>
        <taxon>Cricetinae</taxon>
        <taxon>Cricetulus</taxon>
    </lineage>
</organism>
<keyword evidence="3" id="KW-0325">Glycoprotein</keyword>
<evidence type="ECO:0000256" key="4">
    <source>
        <dbReference type="ARBA" id="ARBA00023319"/>
    </source>
</evidence>
<dbReference type="AlphaFoldDB" id="A0A9J7H7B1"/>
<evidence type="ECO:0000313" key="8">
    <source>
        <dbReference type="RefSeq" id="XP_035305040.1"/>
    </source>
</evidence>
<dbReference type="FunFam" id="2.60.40.10:FF:000049">
    <property type="entry name" value="Leukocyte immunoglobulin-like receptor subfamily B member 1"/>
    <property type="match status" value="1"/>
</dbReference>
<reference evidence="7" key="2">
    <citation type="journal article" date="2020" name="Biotechnol. Bioeng.">
        <title>Chromosome-scale scaffolds for the Chinese hamster reference genome assembly to facilitate the study of the CHO epigenome.</title>
        <authorList>
            <person name="Hilliard W."/>
            <person name="MacDonald M."/>
            <person name="Lee K.H."/>
        </authorList>
    </citation>
    <scope>NUCLEOTIDE SEQUENCE [LARGE SCALE GENOMIC DNA]</scope>
    <source>
        <strain evidence="7">17A/GY</strain>
    </source>
</reference>
<dbReference type="InterPro" id="IPR036179">
    <property type="entry name" value="Ig-like_dom_sf"/>
</dbReference>
<evidence type="ECO:0000256" key="3">
    <source>
        <dbReference type="ARBA" id="ARBA00023180"/>
    </source>
</evidence>
<dbReference type="CTD" id="284415"/>
<reference evidence="7" key="1">
    <citation type="journal article" date="2018" name="Biotechnol. Bioeng.">
        <title>A reference genome of the Chinese hamster based on a hybrid assembly strategy.</title>
        <authorList>
            <person name="Rupp O."/>
            <person name="MacDonald M.L."/>
            <person name="Li S."/>
            <person name="Dhiman H."/>
            <person name="Polson S."/>
            <person name="Griep S."/>
            <person name="Heffner K."/>
            <person name="Hernandez I."/>
            <person name="Brinkrolf K."/>
            <person name="Jadhav V."/>
            <person name="Samoudi M."/>
            <person name="Hao H."/>
            <person name="Kingham B."/>
            <person name="Goesmann A."/>
            <person name="Betenbaugh M.J."/>
            <person name="Lewis N.E."/>
            <person name="Borth N."/>
            <person name="Lee K.H."/>
        </authorList>
    </citation>
    <scope>NUCLEOTIDE SEQUENCE [LARGE SCALE GENOMIC DNA]</scope>
    <source>
        <strain evidence="7">17A/GY</strain>
    </source>
</reference>
<keyword evidence="5 8" id="KW-0812">Transmembrane</keyword>
<dbReference type="OrthoDB" id="9837241at2759"/>
<proteinExistence type="predicted"/>
<dbReference type="SUPFAM" id="SSF48726">
    <property type="entry name" value="Immunoglobulin"/>
    <property type="match status" value="1"/>
</dbReference>
<dbReference type="SMART" id="SM00409">
    <property type="entry name" value="IG"/>
    <property type="match status" value="1"/>
</dbReference>
<feature type="domain" description="Ig-like" evidence="6">
    <location>
        <begin position="43"/>
        <end position="112"/>
    </location>
</feature>
<dbReference type="GeneID" id="107979759"/>
<evidence type="ECO:0000256" key="2">
    <source>
        <dbReference type="ARBA" id="ARBA00023157"/>
    </source>
</evidence>
<dbReference type="PROSITE" id="PS50835">
    <property type="entry name" value="IG_LIKE"/>
    <property type="match status" value="1"/>
</dbReference>
<dbReference type="GO" id="GO:0002764">
    <property type="term" value="P:immune response-regulating signaling pathway"/>
    <property type="evidence" value="ECO:0007669"/>
    <property type="project" value="TreeGrafter"/>
</dbReference>
<dbReference type="InterPro" id="IPR013783">
    <property type="entry name" value="Ig-like_fold"/>
</dbReference>
<accession>A0A9J7H7B1</accession>
<dbReference type="Pfam" id="PF13927">
    <property type="entry name" value="Ig_3"/>
    <property type="match status" value="1"/>
</dbReference>
<dbReference type="Gene3D" id="2.60.40.10">
    <property type="entry name" value="Immunoglobulins"/>
    <property type="match status" value="1"/>
</dbReference>
<keyword evidence="4" id="KW-0393">Immunoglobulin domain</keyword>
<name>A0A9J7H7B1_CRIGR</name>
<feature type="transmembrane region" description="Helical" evidence="5">
    <location>
        <begin position="153"/>
        <end position="174"/>
    </location>
</feature>
<keyword evidence="1" id="KW-0732">Signal</keyword>
<protein>
    <submittedName>
        <fullName evidence="8">V-set and transmembrane domain-containing protein 1 isoform X2</fullName>
    </submittedName>
</protein>
<dbReference type="KEGG" id="cge:107979759"/>
<dbReference type="InterPro" id="IPR003599">
    <property type="entry name" value="Ig_sub"/>
</dbReference>
<dbReference type="InterPro" id="IPR007110">
    <property type="entry name" value="Ig-like_dom"/>
</dbReference>
<sequence length="200" mass="22409">MCMKSPRRRKRAMDPPELKLQMSVMNSRLCLCYGDEEDDEELPRPSISAWPSSEVKPKSNVTLRCRTHFQNVTVTLGKLHNSGYQRELRSAGKEAEFHLTNLQPEDAGGYFCAYRTAASPRWSAKSQHLQLVVTDGVGGGGEIPPRSSNSKPIILTTLSCLSISLLFVSIYFIYRCTQQAWPDTKKEIHEKCTLGAGDMP</sequence>